<sequence>MNKQTVTDGTVGKALDVLDTVVAFGRAVRFTEILDVCPYPKATLHRILQTLTSQGMLAYDEDRQLYVPGLRLVRIGRHAWNQSSLAPLAMPFVESLAADVNETVHLAQMEKGRVIFITKVTPEGGFHTMARPGRRSPAHCTGVGKVMLAFMDETRLQAALNVQTWEAFTPSTHVSAASLLPELEQIRTEGIGYDREEHEQGIISIAAPIKGGAGRVIGALSIVTSTNRLGPDGLDAFRPALMRTAAQIGREGAVWPYPVAS</sequence>
<dbReference type="Gene3D" id="3.30.450.40">
    <property type="match status" value="1"/>
</dbReference>
<keyword evidence="1" id="KW-0805">Transcription regulation</keyword>
<evidence type="ECO:0000313" key="6">
    <source>
        <dbReference type="EMBL" id="WGW05630.1"/>
    </source>
</evidence>
<dbReference type="PROSITE" id="PS51077">
    <property type="entry name" value="HTH_ICLR"/>
    <property type="match status" value="1"/>
</dbReference>
<evidence type="ECO:0000313" key="7">
    <source>
        <dbReference type="Proteomes" id="UP001241605"/>
    </source>
</evidence>
<dbReference type="EMBL" id="CP124616">
    <property type="protein sequence ID" value="WGW05630.1"/>
    <property type="molecule type" value="Genomic_DNA"/>
</dbReference>
<dbReference type="InterPro" id="IPR005471">
    <property type="entry name" value="Tscrpt_reg_IclR_N"/>
</dbReference>
<keyword evidence="2" id="KW-0238">DNA-binding</keyword>
<dbReference type="InterPro" id="IPR014757">
    <property type="entry name" value="Tscrpt_reg_IclR_C"/>
</dbReference>
<feature type="domain" description="IclR-ED" evidence="5">
    <location>
        <begin position="71"/>
        <end position="254"/>
    </location>
</feature>
<dbReference type="PANTHER" id="PTHR30136">
    <property type="entry name" value="HELIX-TURN-HELIX TRANSCRIPTIONAL REGULATOR, ICLR FAMILY"/>
    <property type="match status" value="1"/>
</dbReference>
<dbReference type="PANTHER" id="PTHR30136:SF35">
    <property type="entry name" value="HTH-TYPE TRANSCRIPTIONAL REGULATOR RV1719"/>
    <property type="match status" value="1"/>
</dbReference>
<proteinExistence type="predicted"/>
<dbReference type="InterPro" id="IPR036390">
    <property type="entry name" value="WH_DNA-bd_sf"/>
</dbReference>
<gene>
    <name evidence="6" type="ORF">QF118_08815</name>
</gene>
<accession>A0ABY8QLW8</accession>
<dbReference type="InterPro" id="IPR029016">
    <property type="entry name" value="GAF-like_dom_sf"/>
</dbReference>
<evidence type="ECO:0000256" key="2">
    <source>
        <dbReference type="ARBA" id="ARBA00023125"/>
    </source>
</evidence>
<evidence type="ECO:0000259" key="4">
    <source>
        <dbReference type="PROSITE" id="PS51077"/>
    </source>
</evidence>
<dbReference type="RefSeq" id="WP_282302254.1">
    <property type="nucleotide sequence ID" value="NZ_CP124616.1"/>
</dbReference>
<evidence type="ECO:0000256" key="1">
    <source>
        <dbReference type="ARBA" id="ARBA00023015"/>
    </source>
</evidence>
<reference evidence="6 7" key="1">
    <citation type="submission" date="2023-05" db="EMBL/GenBank/DDBJ databases">
        <title>YMD87, complete Genome.</title>
        <authorList>
            <person name="Zhang J."/>
            <person name="Xu X."/>
        </authorList>
    </citation>
    <scope>NUCLEOTIDE SEQUENCE [LARGE SCALE GENOMIC DNA]</scope>
    <source>
        <strain evidence="6 7">YMD87</strain>
    </source>
</reference>
<dbReference type="SUPFAM" id="SSF46785">
    <property type="entry name" value="Winged helix' DNA-binding domain"/>
    <property type="match status" value="1"/>
</dbReference>
<dbReference type="Pfam" id="PF01614">
    <property type="entry name" value="IclR_C"/>
    <property type="match status" value="1"/>
</dbReference>
<dbReference type="Pfam" id="PF09339">
    <property type="entry name" value="HTH_IclR"/>
    <property type="match status" value="1"/>
</dbReference>
<dbReference type="SUPFAM" id="SSF55781">
    <property type="entry name" value="GAF domain-like"/>
    <property type="match status" value="1"/>
</dbReference>
<protein>
    <submittedName>
        <fullName evidence="6">IclR family transcriptional regulator</fullName>
    </submittedName>
</protein>
<dbReference type="PROSITE" id="PS51078">
    <property type="entry name" value="ICLR_ED"/>
    <property type="match status" value="1"/>
</dbReference>
<dbReference type="Proteomes" id="UP001241605">
    <property type="component" value="Chromosome"/>
</dbReference>
<dbReference type="SMART" id="SM00346">
    <property type="entry name" value="HTH_ICLR"/>
    <property type="match status" value="1"/>
</dbReference>
<dbReference type="InterPro" id="IPR050707">
    <property type="entry name" value="HTH_MetabolicPath_Reg"/>
</dbReference>
<organism evidence="6 7">
    <name type="scientific">Tropicibacter oceani</name>
    <dbReference type="NCBI Taxonomy" id="3058420"/>
    <lineage>
        <taxon>Bacteria</taxon>
        <taxon>Pseudomonadati</taxon>
        <taxon>Pseudomonadota</taxon>
        <taxon>Alphaproteobacteria</taxon>
        <taxon>Rhodobacterales</taxon>
        <taxon>Roseobacteraceae</taxon>
        <taxon>Tropicibacter</taxon>
    </lineage>
</organism>
<feature type="domain" description="HTH iclR-type" evidence="4">
    <location>
        <begin position="8"/>
        <end position="70"/>
    </location>
</feature>
<keyword evidence="7" id="KW-1185">Reference proteome</keyword>
<evidence type="ECO:0000256" key="3">
    <source>
        <dbReference type="ARBA" id="ARBA00023163"/>
    </source>
</evidence>
<name>A0ABY8QLW8_9RHOB</name>
<dbReference type="Gene3D" id="1.10.10.10">
    <property type="entry name" value="Winged helix-like DNA-binding domain superfamily/Winged helix DNA-binding domain"/>
    <property type="match status" value="1"/>
</dbReference>
<keyword evidence="3" id="KW-0804">Transcription</keyword>
<dbReference type="InterPro" id="IPR036388">
    <property type="entry name" value="WH-like_DNA-bd_sf"/>
</dbReference>
<evidence type="ECO:0000259" key="5">
    <source>
        <dbReference type="PROSITE" id="PS51078"/>
    </source>
</evidence>